<feature type="compositionally biased region" description="Low complexity" evidence="2">
    <location>
        <begin position="367"/>
        <end position="384"/>
    </location>
</feature>
<dbReference type="Pfam" id="PF07282">
    <property type="entry name" value="Cas12f1-like_TNB"/>
    <property type="match status" value="1"/>
</dbReference>
<dbReference type="Proteomes" id="UP000193648">
    <property type="component" value="Unassembled WGS sequence"/>
</dbReference>
<comment type="caution">
    <text evidence="4">The sequence shown here is derived from an EMBL/GenBank/DDBJ whole genome shotgun (WGS) entry which is preliminary data.</text>
</comment>
<evidence type="ECO:0000313" key="4">
    <source>
        <dbReference type="EMBL" id="ORZ26964.1"/>
    </source>
</evidence>
<sequence length="834" mass="91034">MTKKRRLRRKRRKKKKNKGKAKYIRKTDKTRKVKEATAEDRRLKRAHPTVALTLGTLKTCVVAKLDSTSDPNLNPEQLAATIQGLIQSFIKMLNEARIRAFWACALWIDNLLTTGPSNPADLPQLLDEVLDSRDFIYGLAALLYHGVMSPLSRYSREVKKKGEGNVAKPSQLKAYENFYAKTGLGPLNQIYPDLVISRSSRMVMVPVQAALRSHYRNAQFDIDIPGDGRSSIQFFFEQNATAKKYLDFPTSAFPPQSLCLTEACLLDILWSNPTVREEIAQLLELNMSTKGAAEDKILNHKGILLQELFSLKGYKDVGLQSDDGPRRKLRTSFFTNGLTLTLLAYDTSKQKRGRGSQAAQPSDTQRSQAVQASSSAQQGSSSSGHGAGDGGDDGDDDGNEDDDILLGISDIDLLEVDEPFLDGEEGEEAAEEGTSSTNPLFPVSPSPRREINWKQRSRLLEHVEVKYDTQAACPPPESTIIIGIDPGERYSMTIAKLDPRKPNEREILRISRAYLYKPSKKFQGELERRKLRRGITEIESNIPSFSRPTLTQYFAYMSLPLNQAPSSTGGSFSGSGVGASSSGGAGTGSSSGVEASSSSGSGTSDDNRETKYRALVEFYNDGWFVRNSWDIRKAQNGCVDCVIKAILKLAGGSNGRRRDANTNAVICIGLGSFKTNRGQVSKHGILMKKLVEKAKSLDYPIVGCHEYYTSAKCPRPHCDSILENVPFRSKYCRNCKAYFDRDAVGAENIARVCELQIREQKRPAKYMPPDGGTQGQASSGSGGGGGSGGSGGGSSRSTKRKFSDEGGGGVEGSRPPKGPLLGPGGGGETSRQQQ</sequence>
<feature type="compositionally biased region" description="Basic residues" evidence="2">
    <location>
        <begin position="1"/>
        <end position="32"/>
    </location>
</feature>
<evidence type="ECO:0000256" key="2">
    <source>
        <dbReference type="SAM" id="MobiDB-lite"/>
    </source>
</evidence>
<feature type="compositionally biased region" description="Polar residues" evidence="2">
    <location>
        <begin position="357"/>
        <end position="366"/>
    </location>
</feature>
<keyword evidence="1" id="KW-0238">DNA-binding</keyword>
<dbReference type="GeneID" id="33561601"/>
<dbReference type="InParanoid" id="A0A1Y2GYT3"/>
<dbReference type="RefSeq" id="XP_021884711.1">
    <property type="nucleotide sequence ID" value="XM_022019756.1"/>
</dbReference>
<feature type="region of interest" description="Disordered" evidence="2">
    <location>
        <begin position="423"/>
        <end position="448"/>
    </location>
</feature>
<feature type="domain" description="Cas12f1-like TNB" evidence="3">
    <location>
        <begin position="683"/>
        <end position="749"/>
    </location>
</feature>
<accession>A0A1Y2GYT3</accession>
<evidence type="ECO:0000259" key="3">
    <source>
        <dbReference type="Pfam" id="PF07282"/>
    </source>
</evidence>
<evidence type="ECO:0000313" key="5">
    <source>
        <dbReference type="Proteomes" id="UP000193648"/>
    </source>
</evidence>
<feature type="compositionally biased region" description="Gly residues" evidence="2">
    <location>
        <begin position="780"/>
        <end position="794"/>
    </location>
</feature>
<feature type="compositionally biased region" description="Gly residues" evidence="2">
    <location>
        <begin position="571"/>
        <end position="589"/>
    </location>
</feature>
<feature type="compositionally biased region" description="Acidic residues" evidence="2">
    <location>
        <begin position="390"/>
        <end position="404"/>
    </location>
</feature>
<dbReference type="EMBL" id="MCFF01000005">
    <property type="protein sequence ID" value="ORZ26964.1"/>
    <property type="molecule type" value="Genomic_DNA"/>
</dbReference>
<dbReference type="OrthoDB" id="2411938at2759"/>
<feature type="compositionally biased region" description="Low complexity" evidence="2">
    <location>
        <begin position="590"/>
        <end position="604"/>
    </location>
</feature>
<dbReference type="GO" id="GO:0003677">
    <property type="term" value="F:DNA binding"/>
    <property type="evidence" value="ECO:0007669"/>
    <property type="project" value="UniProtKB-KW"/>
</dbReference>
<feature type="region of interest" description="Disordered" evidence="2">
    <location>
        <begin position="763"/>
        <end position="834"/>
    </location>
</feature>
<name>A0A1Y2GYT3_9FUNG</name>
<gene>
    <name evidence="4" type="ORF">BCR41DRAFT_179412</name>
</gene>
<keyword evidence="5" id="KW-1185">Reference proteome</keyword>
<dbReference type="AlphaFoldDB" id="A0A1Y2GYT3"/>
<feature type="region of interest" description="Disordered" evidence="2">
    <location>
        <begin position="1"/>
        <end position="40"/>
    </location>
</feature>
<reference evidence="4 5" key="1">
    <citation type="submission" date="2016-07" db="EMBL/GenBank/DDBJ databases">
        <title>Pervasive Adenine N6-methylation of Active Genes in Fungi.</title>
        <authorList>
            <consortium name="DOE Joint Genome Institute"/>
            <person name="Mondo S.J."/>
            <person name="Dannebaum R.O."/>
            <person name="Kuo R.C."/>
            <person name="Labutti K."/>
            <person name="Haridas S."/>
            <person name="Kuo A."/>
            <person name="Salamov A."/>
            <person name="Ahrendt S.R."/>
            <person name="Lipzen A."/>
            <person name="Sullivan W."/>
            <person name="Andreopoulos W.B."/>
            <person name="Clum A."/>
            <person name="Lindquist E."/>
            <person name="Daum C."/>
            <person name="Ramamoorthy G.K."/>
            <person name="Gryganskyi A."/>
            <person name="Culley D."/>
            <person name="Magnuson J.K."/>
            <person name="James T.Y."/>
            <person name="O'Malley M.A."/>
            <person name="Stajich J.E."/>
            <person name="Spatafora J.W."/>
            <person name="Visel A."/>
            <person name="Grigoriev I.V."/>
        </authorList>
    </citation>
    <scope>NUCLEOTIDE SEQUENCE [LARGE SCALE GENOMIC DNA]</scope>
    <source>
        <strain evidence="4 5">NRRL 3116</strain>
    </source>
</reference>
<proteinExistence type="predicted"/>
<feature type="region of interest" description="Disordered" evidence="2">
    <location>
        <begin position="567"/>
        <end position="607"/>
    </location>
</feature>
<protein>
    <recommendedName>
        <fullName evidence="3">Cas12f1-like TNB domain-containing protein</fullName>
    </recommendedName>
</protein>
<dbReference type="InterPro" id="IPR010095">
    <property type="entry name" value="Cas12f1-like_TNB"/>
</dbReference>
<evidence type="ECO:0000256" key="1">
    <source>
        <dbReference type="ARBA" id="ARBA00023125"/>
    </source>
</evidence>
<organism evidence="4 5">
    <name type="scientific">Lobosporangium transversale</name>
    <dbReference type="NCBI Taxonomy" id="64571"/>
    <lineage>
        <taxon>Eukaryota</taxon>
        <taxon>Fungi</taxon>
        <taxon>Fungi incertae sedis</taxon>
        <taxon>Mucoromycota</taxon>
        <taxon>Mortierellomycotina</taxon>
        <taxon>Mortierellomycetes</taxon>
        <taxon>Mortierellales</taxon>
        <taxon>Mortierellaceae</taxon>
        <taxon>Lobosporangium</taxon>
    </lineage>
</organism>
<feature type="region of interest" description="Disordered" evidence="2">
    <location>
        <begin position="349"/>
        <end position="404"/>
    </location>
</feature>